<dbReference type="PRINTS" id="PR00463">
    <property type="entry name" value="EP450I"/>
</dbReference>
<dbReference type="EMBL" id="MT145668">
    <property type="protein sequence ID" value="QWK52227.1"/>
    <property type="molecule type" value="Genomic_DNA"/>
</dbReference>
<keyword evidence="3 8" id="KW-0349">Heme</keyword>
<protein>
    <submittedName>
        <fullName evidence="11">Cytochrome P450 71B34-2</fullName>
    </submittedName>
</protein>
<keyword evidence="10" id="KW-0812">Transmembrane</keyword>
<evidence type="ECO:0000256" key="2">
    <source>
        <dbReference type="ARBA" id="ARBA00010617"/>
    </source>
</evidence>
<dbReference type="PROSITE" id="PS00086">
    <property type="entry name" value="CYTOCHROME_P450"/>
    <property type="match status" value="1"/>
</dbReference>
<keyword evidence="10" id="KW-0472">Membrane</keyword>
<reference evidence="11" key="1">
    <citation type="submission" date="2020-03" db="EMBL/GenBank/DDBJ databases">
        <title>An insight into accumulation patterns and metabolic pathway genes of glucosinolates in Isatis indigotica.</title>
        <authorList>
            <person name="Zhang T."/>
            <person name="Hu X."/>
            <person name="Yang S."/>
        </authorList>
    </citation>
    <scope>NUCLEOTIDE SEQUENCE</scope>
</reference>
<keyword evidence="5 9" id="KW-0560">Oxidoreductase</keyword>
<dbReference type="PANTHER" id="PTHR47955">
    <property type="entry name" value="CYTOCHROME P450 FAMILY 71 PROTEIN"/>
    <property type="match status" value="1"/>
</dbReference>
<proteinExistence type="inferred from homology"/>
<dbReference type="InterPro" id="IPR002401">
    <property type="entry name" value="Cyt_P450_E_grp-I"/>
</dbReference>
<dbReference type="GO" id="GO:0016705">
    <property type="term" value="F:oxidoreductase activity, acting on paired donors, with incorporation or reduction of molecular oxygen"/>
    <property type="evidence" value="ECO:0007669"/>
    <property type="project" value="InterPro"/>
</dbReference>
<evidence type="ECO:0000313" key="11">
    <source>
        <dbReference type="EMBL" id="QWK52227.1"/>
    </source>
</evidence>
<keyword evidence="7 9" id="KW-0503">Monooxygenase</keyword>
<evidence type="ECO:0000256" key="3">
    <source>
        <dbReference type="ARBA" id="ARBA00022617"/>
    </source>
</evidence>
<dbReference type="FunFam" id="1.10.630.10:FF:000011">
    <property type="entry name" value="Cytochrome P450 83B1"/>
    <property type="match status" value="1"/>
</dbReference>
<evidence type="ECO:0000256" key="6">
    <source>
        <dbReference type="ARBA" id="ARBA00023004"/>
    </source>
</evidence>
<feature type="binding site" description="axial binding residue" evidence="8">
    <location>
        <position position="440"/>
    </location>
    <ligand>
        <name>heme</name>
        <dbReference type="ChEBI" id="CHEBI:30413"/>
    </ligand>
    <ligandPart>
        <name>Fe</name>
        <dbReference type="ChEBI" id="CHEBI:18248"/>
    </ligandPart>
</feature>
<evidence type="ECO:0000256" key="9">
    <source>
        <dbReference type="RuleBase" id="RU000461"/>
    </source>
</evidence>
<comment type="similarity">
    <text evidence="2 9">Belongs to the cytochrome P450 family.</text>
</comment>
<dbReference type="GO" id="GO:0020037">
    <property type="term" value="F:heme binding"/>
    <property type="evidence" value="ECO:0007669"/>
    <property type="project" value="InterPro"/>
</dbReference>
<dbReference type="PANTHER" id="PTHR47955:SF19">
    <property type="entry name" value="CYTOCHROME P450 71A9-LIKE ISOFORM X1"/>
    <property type="match status" value="1"/>
</dbReference>
<keyword evidence="4 8" id="KW-0479">Metal-binding</keyword>
<dbReference type="AlphaFoldDB" id="A0A8F0FTZ3"/>
<evidence type="ECO:0000256" key="5">
    <source>
        <dbReference type="ARBA" id="ARBA00023002"/>
    </source>
</evidence>
<dbReference type="Pfam" id="PF00067">
    <property type="entry name" value="p450"/>
    <property type="match status" value="1"/>
</dbReference>
<sequence>MSISLYLFSSIILVLVYIIIPKLFKRSNTKLPPSPPKLPFIGNLHELGNLPHQSLFRLSNKYGPVMHLKLGTIPTVVVSTPETARQALKVFDLNCCSRPPLAGSRQLSYNYRDIAFSPFNEYWKEVRKLVALQLFNNRQVNSIQPIKDEEIKNLMDSIAQSASQNNPVNLSDKFLSFTANVVCKASFGVAFQGTVLNNDSFDNLVRDALGILGSFSASNFFPYVGWFMDWFTGLHGRREKTVRDLDAFYEQMIGSDRKEKKEGTEDFVDVLLRLAKEGAVLGNEKLTRNHIKAILMNVLLAGIDTSAISMTWTMAELAKNPRVMKKVQEEIRNQFKNKGRVTVDGIDQLHYLRMVIKETWRLHPIVPLLLPRDVMSEFQINGYTIPAKTRLHVNVWAIGRDPDTWKDPEMFFPERFMDANIDAKGQHFELLAFGSGRRICPGMYMGTTMVESCLANLLYHFDWKLPKGMAVEDVDMEECPGLTVTKKNELLLVPVKHLDH</sequence>
<evidence type="ECO:0000256" key="10">
    <source>
        <dbReference type="SAM" id="Phobius"/>
    </source>
</evidence>
<dbReference type="GO" id="GO:0004497">
    <property type="term" value="F:monooxygenase activity"/>
    <property type="evidence" value="ECO:0007669"/>
    <property type="project" value="UniProtKB-KW"/>
</dbReference>
<feature type="transmembrane region" description="Helical" evidence="10">
    <location>
        <begin position="6"/>
        <end position="24"/>
    </location>
</feature>
<dbReference type="CDD" id="cd11072">
    <property type="entry name" value="CYP71-like"/>
    <property type="match status" value="1"/>
</dbReference>
<evidence type="ECO:0000256" key="1">
    <source>
        <dbReference type="ARBA" id="ARBA00001971"/>
    </source>
</evidence>
<dbReference type="Gene3D" id="1.10.630.10">
    <property type="entry name" value="Cytochrome P450"/>
    <property type="match status" value="1"/>
</dbReference>
<dbReference type="SUPFAM" id="SSF48264">
    <property type="entry name" value="Cytochrome P450"/>
    <property type="match status" value="1"/>
</dbReference>
<evidence type="ECO:0000256" key="8">
    <source>
        <dbReference type="PIRSR" id="PIRSR602401-1"/>
    </source>
</evidence>
<dbReference type="InterPro" id="IPR036396">
    <property type="entry name" value="Cyt_P450_sf"/>
</dbReference>
<dbReference type="InterPro" id="IPR017972">
    <property type="entry name" value="Cyt_P450_CS"/>
</dbReference>
<dbReference type="InterPro" id="IPR001128">
    <property type="entry name" value="Cyt_P450"/>
</dbReference>
<dbReference type="PRINTS" id="PR00385">
    <property type="entry name" value="P450"/>
</dbReference>
<evidence type="ECO:0000256" key="7">
    <source>
        <dbReference type="ARBA" id="ARBA00023033"/>
    </source>
</evidence>
<gene>
    <name evidence="11" type="primary">CYP71B34-2</name>
</gene>
<keyword evidence="6 8" id="KW-0408">Iron</keyword>
<accession>A0A8F0FTZ3</accession>
<organism evidence="11">
    <name type="scientific">Isatis tinctoria</name>
    <name type="common">Dyer's woad</name>
    <name type="synonym">Isatis indigotica</name>
    <dbReference type="NCBI Taxonomy" id="161756"/>
    <lineage>
        <taxon>Eukaryota</taxon>
        <taxon>Viridiplantae</taxon>
        <taxon>Streptophyta</taxon>
        <taxon>Embryophyta</taxon>
        <taxon>Tracheophyta</taxon>
        <taxon>Spermatophyta</taxon>
        <taxon>Magnoliopsida</taxon>
        <taxon>eudicotyledons</taxon>
        <taxon>Gunneridae</taxon>
        <taxon>Pentapetalae</taxon>
        <taxon>rosids</taxon>
        <taxon>malvids</taxon>
        <taxon>Brassicales</taxon>
        <taxon>Brassicaceae</taxon>
        <taxon>Isatideae</taxon>
        <taxon>Isatis</taxon>
    </lineage>
</organism>
<name>A0A8F0FTZ3_ISATI</name>
<keyword evidence="10" id="KW-1133">Transmembrane helix</keyword>
<evidence type="ECO:0000256" key="4">
    <source>
        <dbReference type="ARBA" id="ARBA00022723"/>
    </source>
</evidence>
<comment type="cofactor">
    <cofactor evidence="1 8">
        <name>heme</name>
        <dbReference type="ChEBI" id="CHEBI:30413"/>
    </cofactor>
</comment>
<dbReference type="GO" id="GO:0005506">
    <property type="term" value="F:iron ion binding"/>
    <property type="evidence" value="ECO:0007669"/>
    <property type="project" value="InterPro"/>
</dbReference>